<protein>
    <recommendedName>
        <fullName evidence="2">Laminin G domain-containing protein</fullName>
    </recommendedName>
</protein>
<gene>
    <name evidence="1" type="ORF">LCGC14_2411610</name>
</gene>
<comment type="caution">
    <text evidence="1">The sequence shown here is derived from an EMBL/GenBank/DDBJ whole genome shotgun (WGS) entry which is preliminary data.</text>
</comment>
<organism evidence="1">
    <name type="scientific">marine sediment metagenome</name>
    <dbReference type="NCBI Taxonomy" id="412755"/>
    <lineage>
        <taxon>unclassified sequences</taxon>
        <taxon>metagenomes</taxon>
        <taxon>ecological metagenomes</taxon>
    </lineage>
</organism>
<evidence type="ECO:0008006" key="2">
    <source>
        <dbReference type="Google" id="ProtNLM"/>
    </source>
</evidence>
<dbReference type="Gene3D" id="2.60.120.200">
    <property type="match status" value="1"/>
</dbReference>
<name>A0A0F9CEI1_9ZZZZ</name>
<sequence length="155" mass="16607">MSYIALRTDGNGYASIADGSQSGLNMGLSDFMIEIRVKLNTPLANQSNFPRIIEKIVASLTGYRAFFDSGGEIWLRVGDGAVRSAGADGSFMDDLAWHTLAFIVDRSSATGLKIYNNGTELSYITQQNVSEITGSFDSSHDFEVGGDASFVGTSL</sequence>
<feature type="non-terminal residue" evidence="1">
    <location>
        <position position="155"/>
    </location>
</feature>
<dbReference type="EMBL" id="LAZR01036448">
    <property type="protein sequence ID" value="KKL24812.1"/>
    <property type="molecule type" value="Genomic_DNA"/>
</dbReference>
<dbReference type="SUPFAM" id="SSF49899">
    <property type="entry name" value="Concanavalin A-like lectins/glucanases"/>
    <property type="match status" value="1"/>
</dbReference>
<dbReference type="AlphaFoldDB" id="A0A0F9CEI1"/>
<evidence type="ECO:0000313" key="1">
    <source>
        <dbReference type="EMBL" id="KKL24812.1"/>
    </source>
</evidence>
<dbReference type="InterPro" id="IPR013320">
    <property type="entry name" value="ConA-like_dom_sf"/>
</dbReference>
<proteinExistence type="predicted"/>
<reference evidence="1" key="1">
    <citation type="journal article" date="2015" name="Nature">
        <title>Complex archaea that bridge the gap between prokaryotes and eukaryotes.</title>
        <authorList>
            <person name="Spang A."/>
            <person name="Saw J.H."/>
            <person name="Jorgensen S.L."/>
            <person name="Zaremba-Niedzwiedzka K."/>
            <person name="Martijn J."/>
            <person name="Lind A.E."/>
            <person name="van Eijk R."/>
            <person name="Schleper C."/>
            <person name="Guy L."/>
            <person name="Ettema T.J."/>
        </authorList>
    </citation>
    <scope>NUCLEOTIDE SEQUENCE</scope>
</reference>
<accession>A0A0F9CEI1</accession>